<dbReference type="EMBL" id="AP023396">
    <property type="protein sequence ID" value="BCK57517.1"/>
    <property type="molecule type" value="Genomic_DNA"/>
</dbReference>
<sequence>MSTARRILAGTLVVGALTVVPATIAPAAFAAPGGSTSGNSENHSGTRNGGTRENYSSDANGTGFGDAGGTDAQTRRRSPYLDRYGYQGPYRQHNPYGSR</sequence>
<evidence type="ECO:0000256" key="2">
    <source>
        <dbReference type="SAM" id="SignalP"/>
    </source>
</evidence>
<feature type="compositionally biased region" description="Polar residues" evidence="1">
    <location>
        <begin position="39"/>
        <end position="57"/>
    </location>
</feature>
<feature type="signal peptide" evidence="2">
    <location>
        <begin position="1"/>
        <end position="30"/>
    </location>
</feature>
<dbReference type="Proteomes" id="UP000516173">
    <property type="component" value="Chromosome"/>
</dbReference>
<proteinExistence type="predicted"/>
<dbReference type="InterPro" id="IPR006311">
    <property type="entry name" value="TAT_signal"/>
</dbReference>
<protein>
    <submittedName>
        <fullName evidence="3">Uncharacterized protein</fullName>
    </submittedName>
</protein>
<organism evidence="3 4">
    <name type="scientific">Nocardia wallacei</name>
    <dbReference type="NCBI Taxonomy" id="480035"/>
    <lineage>
        <taxon>Bacteria</taxon>
        <taxon>Bacillati</taxon>
        <taxon>Actinomycetota</taxon>
        <taxon>Actinomycetes</taxon>
        <taxon>Mycobacteriales</taxon>
        <taxon>Nocardiaceae</taxon>
        <taxon>Nocardia</taxon>
    </lineage>
</organism>
<evidence type="ECO:0000313" key="3">
    <source>
        <dbReference type="EMBL" id="BCK57517.1"/>
    </source>
</evidence>
<evidence type="ECO:0000256" key="1">
    <source>
        <dbReference type="SAM" id="MobiDB-lite"/>
    </source>
</evidence>
<feature type="compositionally biased region" description="Low complexity" evidence="1">
    <location>
        <begin position="29"/>
        <end position="38"/>
    </location>
</feature>
<accession>A0A7G1KQL7</accession>
<feature type="region of interest" description="Disordered" evidence="1">
    <location>
        <begin position="29"/>
        <end position="99"/>
    </location>
</feature>
<gene>
    <name evidence="3" type="ORF">NWFMUON74_52890</name>
</gene>
<evidence type="ECO:0000313" key="4">
    <source>
        <dbReference type="Proteomes" id="UP000516173"/>
    </source>
</evidence>
<feature type="chain" id="PRO_5028917161" evidence="2">
    <location>
        <begin position="31"/>
        <end position="99"/>
    </location>
</feature>
<dbReference type="PROSITE" id="PS51318">
    <property type="entry name" value="TAT"/>
    <property type="match status" value="1"/>
</dbReference>
<reference evidence="3 4" key="1">
    <citation type="submission" date="2020-08" db="EMBL/GenBank/DDBJ databases">
        <title>Genome Sequencing of Nocardia wallacei strain FMUON74 and assembly.</title>
        <authorList>
            <person name="Toyokawa M."/>
            <person name="Uesaka K."/>
        </authorList>
    </citation>
    <scope>NUCLEOTIDE SEQUENCE [LARGE SCALE GENOMIC DNA]</scope>
    <source>
        <strain evidence="3 4">FMUON74</strain>
    </source>
</reference>
<dbReference type="KEGG" id="nwl:NWFMUON74_52890"/>
<dbReference type="AlphaFoldDB" id="A0A7G1KQL7"/>
<keyword evidence="4" id="KW-1185">Reference proteome</keyword>
<dbReference type="GeneID" id="80349728"/>
<keyword evidence="2" id="KW-0732">Signal</keyword>
<dbReference type="RefSeq" id="WP_187684409.1">
    <property type="nucleotide sequence ID" value="NZ_AP023396.1"/>
</dbReference>
<name>A0A7G1KQL7_9NOCA</name>